<dbReference type="AlphaFoldDB" id="A0A2K6MPN2"/>
<name>A0A2K6MPN2_RHIBE</name>
<reference evidence="2" key="3">
    <citation type="submission" date="2025-09" db="UniProtKB">
        <authorList>
            <consortium name="Ensembl"/>
        </authorList>
    </citation>
    <scope>IDENTIFICATION</scope>
</reference>
<dbReference type="Proteomes" id="UP000233180">
    <property type="component" value="Unassembled WGS sequence"/>
</dbReference>
<dbReference type="GeneTree" id="ENSGT00950000182935"/>
<protein>
    <submittedName>
        <fullName evidence="2">Synaptogyrin 3</fullName>
    </submittedName>
</protein>
<dbReference type="Ensembl" id="ENSRBIT00000061765.1">
    <property type="protein sequence ID" value="ENSRBIP00000037750.1"/>
    <property type="gene ID" value="ENSRBIG00000042440.1"/>
</dbReference>
<keyword evidence="3" id="KW-1185">Reference proteome</keyword>
<accession>A0A2K6MPN2</accession>
<feature type="region of interest" description="Disordered" evidence="1">
    <location>
        <begin position="1"/>
        <end position="51"/>
    </location>
</feature>
<proteinExistence type="predicted"/>
<organism evidence="2 3">
    <name type="scientific">Rhinopithecus bieti</name>
    <name type="common">Black snub-nosed monkey</name>
    <name type="synonym">Pygathrix bieti</name>
    <dbReference type="NCBI Taxonomy" id="61621"/>
    <lineage>
        <taxon>Eukaryota</taxon>
        <taxon>Metazoa</taxon>
        <taxon>Chordata</taxon>
        <taxon>Craniata</taxon>
        <taxon>Vertebrata</taxon>
        <taxon>Euteleostomi</taxon>
        <taxon>Mammalia</taxon>
        <taxon>Eutheria</taxon>
        <taxon>Euarchontoglires</taxon>
        <taxon>Primates</taxon>
        <taxon>Haplorrhini</taxon>
        <taxon>Catarrhini</taxon>
        <taxon>Cercopithecidae</taxon>
        <taxon>Colobinae</taxon>
        <taxon>Rhinopithecus</taxon>
    </lineage>
</organism>
<feature type="compositionally biased region" description="Low complexity" evidence="1">
    <location>
        <begin position="1"/>
        <end position="16"/>
    </location>
</feature>
<reference evidence="2 3" key="1">
    <citation type="submission" date="2016-06" db="EMBL/GenBank/DDBJ databases">
        <title>Genome of Rhinopithecus bieti.</title>
        <authorList>
            <person name="Wu"/>
            <person name="C.-I. and Zhang"/>
            <person name="Y."/>
        </authorList>
    </citation>
    <scope>NUCLEOTIDE SEQUENCE</scope>
</reference>
<reference evidence="2" key="2">
    <citation type="submission" date="2025-08" db="UniProtKB">
        <authorList>
            <consortium name="Ensembl"/>
        </authorList>
    </citation>
    <scope>IDENTIFICATION</scope>
</reference>
<evidence type="ECO:0000313" key="3">
    <source>
        <dbReference type="Proteomes" id="UP000233180"/>
    </source>
</evidence>
<sequence length="133" mass="13911">WRAASLRRGAARGRPGPVSFARPAPQTPLARVLHRRPSGPSSNEGYGEPDSGPELRCVFNGIQAALPLGVAACLGAFLACARLPVSSMGQGKDSTPAPTLGSWPLFSSRIPVGSDCLVSVMVVRSIWSHSTFS</sequence>
<gene>
    <name evidence="2" type="primary">SYNGR3</name>
</gene>
<evidence type="ECO:0000256" key="1">
    <source>
        <dbReference type="SAM" id="MobiDB-lite"/>
    </source>
</evidence>
<evidence type="ECO:0000313" key="2">
    <source>
        <dbReference type="Ensembl" id="ENSRBIP00000037750.1"/>
    </source>
</evidence>